<protein>
    <submittedName>
        <fullName evidence="8">Copper resistance protein CopD</fullName>
    </submittedName>
</protein>
<dbReference type="KEGG" id="xya:ET471_04400"/>
<dbReference type="EMBL" id="CP035493">
    <property type="protein sequence ID" value="QAY71729.1"/>
    <property type="molecule type" value="Genomic_DNA"/>
</dbReference>
<keyword evidence="9" id="KW-1185">Reference proteome</keyword>
<evidence type="ECO:0000256" key="1">
    <source>
        <dbReference type="ARBA" id="ARBA00004651"/>
    </source>
</evidence>
<name>A0A4P6FBN1_9MICO</name>
<feature type="transmembrane region" description="Helical" evidence="6">
    <location>
        <begin position="127"/>
        <end position="145"/>
    </location>
</feature>
<keyword evidence="5 6" id="KW-0472">Membrane</keyword>
<feature type="transmembrane region" description="Helical" evidence="6">
    <location>
        <begin position="541"/>
        <end position="564"/>
    </location>
</feature>
<evidence type="ECO:0000256" key="5">
    <source>
        <dbReference type="ARBA" id="ARBA00023136"/>
    </source>
</evidence>
<feature type="transmembrane region" description="Helical" evidence="6">
    <location>
        <begin position="79"/>
        <end position="99"/>
    </location>
</feature>
<feature type="transmembrane region" description="Helical" evidence="6">
    <location>
        <begin position="460"/>
        <end position="484"/>
    </location>
</feature>
<keyword evidence="3 6" id="KW-0812">Transmembrane</keyword>
<proteinExistence type="predicted"/>
<dbReference type="PANTHER" id="PTHR34820">
    <property type="entry name" value="INNER MEMBRANE PROTEIN YEBZ"/>
    <property type="match status" value="1"/>
</dbReference>
<dbReference type="InterPro" id="IPR008457">
    <property type="entry name" value="Cu-R_CopD_dom"/>
</dbReference>
<feature type="transmembrane region" description="Helical" evidence="6">
    <location>
        <begin position="423"/>
        <end position="440"/>
    </location>
</feature>
<sequence>MAAAPAAVVVALAAALAAGTYTRAFAPGAFADPGVLVRWGLPLAQTLGNLAAALTLGALVTAAAFVGPGRAQRTALTTAGAAAGAWALAGVLGLVLQYADVVGTRIDDPGFGAGLGQYLTEIELGRTSLVIVGLAAVTSVVALVVRGAVGAIWACVLPLAALAYQSSTGHAASAGGHALAIGAMYLHLVGAALWVGGLGAIAVLVLAARRAPTAERDLWTVAVPRFSVVASWCLVAVGFSGVVSAWVRLGSPSDLVGTRYGWLLVVKAVLLAGLGALGLAHRRRVVRGLVDRAHARAGLVDGARTRAGRVPAGEPAPAGRLATSSSAVRAFVRLAAGELLVMGAVMGVAVGLAASAPPTPDTPLDTSPAFQLTGSPLPPELAGARWITEWRLDPLFAFACAAGVVVYLMWVRRLARRGDRWPVGRTVSWCLGVGVVGWVTNGGPAVYGEVLFSAHMVAHMVLALLVPMLLALGAPVTLLLRAVPGRRDGSRGPREWVLGFVHSRWGRVVANPVVAAVVFVAGMLIFYYTPLFDWSLRSHVGHVWMVVHFTLAGYLFANALVGVDPGPSRPSYPMRLVLLFATMAFHAFFGVALMSQTTLLAADWFGNMGRPWGFTAIQDQQRGGDIAWGIGELPTLVLAIAVAVMWTRSDEREARRRDRKAERDGDVELQEYNAMLAAMAHRDEADR</sequence>
<evidence type="ECO:0000259" key="7">
    <source>
        <dbReference type="Pfam" id="PF05425"/>
    </source>
</evidence>
<evidence type="ECO:0000256" key="4">
    <source>
        <dbReference type="ARBA" id="ARBA00022989"/>
    </source>
</evidence>
<evidence type="ECO:0000313" key="9">
    <source>
        <dbReference type="Proteomes" id="UP000292118"/>
    </source>
</evidence>
<dbReference type="OrthoDB" id="5241646at2"/>
<evidence type="ECO:0000256" key="2">
    <source>
        <dbReference type="ARBA" id="ARBA00022475"/>
    </source>
</evidence>
<evidence type="ECO:0000313" key="8">
    <source>
        <dbReference type="EMBL" id="QAY71729.1"/>
    </source>
</evidence>
<feature type="transmembrane region" description="Helical" evidence="6">
    <location>
        <begin position="626"/>
        <end position="647"/>
    </location>
</feature>
<feature type="transmembrane region" description="Helical" evidence="6">
    <location>
        <begin position="47"/>
        <end position="67"/>
    </location>
</feature>
<dbReference type="PANTHER" id="PTHR34820:SF4">
    <property type="entry name" value="INNER MEMBRANE PROTEIN YEBZ"/>
    <property type="match status" value="1"/>
</dbReference>
<dbReference type="InterPro" id="IPR019108">
    <property type="entry name" value="Caa3_assmbl_CtaG-rel"/>
</dbReference>
<comment type="subcellular location">
    <subcellularLocation>
        <location evidence="1">Cell membrane</location>
        <topology evidence="1">Multi-pass membrane protein</topology>
    </subcellularLocation>
</comment>
<feature type="transmembrane region" description="Helical" evidence="6">
    <location>
        <begin position="576"/>
        <end position="606"/>
    </location>
</feature>
<feature type="transmembrane region" description="Helical" evidence="6">
    <location>
        <begin position="259"/>
        <end position="280"/>
    </location>
</feature>
<feature type="transmembrane region" description="Helical" evidence="6">
    <location>
        <begin position="228"/>
        <end position="247"/>
    </location>
</feature>
<evidence type="ECO:0000256" key="6">
    <source>
        <dbReference type="SAM" id="Phobius"/>
    </source>
</evidence>
<organism evidence="8 9">
    <name type="scientific">Xylanimonas protaetiae</name>
    <dbReference type="NCBI Taxonomy" id="2509457"/>
    <lineage>
        <taxon>Bacteria</taxon>
        <taxon>Bacillati</taxon>
        <taxon>Actinomycetota</taxon>
        <taxon>Actinomycetes</taxon>
        <taxon>Micrococcales</taxon>
        <taxon>Promicromonosporaceae</taxon>
        <taxon>Xylanimonas</taxon>
    </lineage>
</organism>
<dbReference type="GO" id="GO:0005886">
    <property type="term" value="C:plasma membrane"/>
    <property type="evidence" value="ECO:0007669"/>
    <property type="project" value="UniProtKB-SubCell"/>
</dbReference>
<evidence type="ECO:0000256" key="3">
    <source>
        <dbReference type="ARBA" id="ARBA00022692"/>
    </source>
</evidence>
<feature type="transmembrane region" description="Helical" evidence="6">
    <location>
        <begin position="184"/>
        <end position="207"/>
    </location>
</feature>
<accession>A0A4P6FBN1</accession>
<feature type="transmembrane region" description="Helical" evidence="6">
    <location>
        <begin position="395"/>
        <end position="411"/>
    </location>
</feature>
<keyword evidence="4 6" id="KW-1133">Transmembrane helix</keyword>
<dbReference type="Pfam" id="PF05425">
    <property type="entry name" value="CopD"/>
    <property type="match status" value="1"/>
</dbReference>
<feature type="transmembrane region" description="Helical" evidence="6">
    <location>
        <begin position="152"/>
        <end position="172"/>
    </location>
</feature>
<dbReference type="Proteomes" id="UP000292118">
    <property type="component" value="Chromosome"/>
</dbReference>
<feature type="domain" description="Copper resistance protein D" evidence="7">
    <location>
        <begin position="222"/>
        <end position="352"/>
    </location>
</feature>
<keyword evidence="2" id="KW-1003">Cell membrane</keyword>
<reference evidence="8 9" key="1">
    <citation type="submission" date="2019-01" db="EMBL/GenBank/DDBJ databases">
        <title>Genome sequencing of strain FW10M-9.</title>
        <authorList>
            <person name="Heo J."/>
            <person name="Kim S.-J."/>
            <person name="Kim J.-S."/>
            <person name="Hong S.-B."/>
            <person name="Kwon S.-W."/>
        </authorList>
    </citation>
    <scope>NUCLEOTIDE SEQUENCE [LARGE SCALE GENOMIC DNA]</scope>
    <source>
        <strain evidence="8 9">FW10M-9</strain>
    </source>
</reference>
<dbReference type="GO" id="GO:0006825">
    <property type="term" value="P:copper ion transport"/>
    <property type="evidence" value="ECO:0007669"/>
    <property type="project" value="InterPro"/>
</dbReference>
<gene>
    <name evidence="8" type="ORF">ET471_04400</name>
</gene>
<dbReference type="InterPro" id="IPR032694">
    <property type="entry name" value="CopC/D"/>
</dbReference>
<feature type="transmembrane region" description="Helical" evidence="6">
    <location>
        <begin position="505"/>
        <end position="529"/>
    </location>
</feature>
<feature type="transmembrane region" description="Helical" evidence="6">
    <location>
        <begin position="330"/>
        <end position="354"/>
    </location>
</feature>
<dbReference type="Pfam" id="PF09678">
    <property type="entry name" value="Caa3_CtaG"/>
    <property type="match status" value="1"/>
</dbReference>
<dbReference type="AlphaFoldDB" id="A0A4P6FBN1"/>